<proteinExistence type="predicted"/>
<evidence type="ECO:0000313" key="1">
    <source>
        <dbReference type="EMBL" id="KAH7927325.1"/>
    </source>
</evidence>
<dbReference type="EMBL" id="MU266368">
    <property type="protein sequence ID" value="KAH7927325.1"/>
    <property type="molecule type" value="Genomic_DNA"/>
</dbReference>
<comment type="caution">
    <text evidence="1">The sequence shown here is derived from an EMBL/GenBank/DDBJ whole genome shotgun (WGS) entry which is preliminary data.</text>
</comment>
<accession>A0ACB8BN73</accession>
<name>A0ACB8BN73_9AGAM</name>
<evidence type="ECO:0000313" key="2">
    <source>
        <dbReference type="Proteomes" id="UP000790709"/>
    </source>
</evidence>
<dbReference type="Proteomes" id="UP000790709">
    <property type="component" value="Unassembled WGS sequence"/>
</dbReference>
<gene>
    <name evidence="1" type="ORF">BV22DRAFT_1031935</name>
</gene>
<reference evidence="1" key="1">
    <citation type="journal article" date="2021" name="New Phytol.">
        <title>Evolutionary innovations through gain and loss of genes in the ectomycorrhizal Boletales.</title>
        <authorList>
            <person name="Wu G."/>
            <person name="Miyauchi S."/>
            <person name="Morin E."/>
            <person name="Kuo A."/>
            <person name="Drula E."/>
            <person name="Varga T."/>
            <person name="Kohler A."/>
            <person name="Feng B."/>
            <person name="Cao Y."/>
            <person name="Lipzen A."/>
            <person name="Daum C."/>
            <person name="Hundley H."/>
            <person name="Pangilinan J."/>
            <person name="Johnson J."/>
            <person name="Barry K."/>
            <person name="LaButti K."/>
            <person name="Ng V."/>
            <person name="Ahrendt S."/>
            <person name="Min B."/>
            <person name="Choi I.G."/>
            <person name="Park H."/>
            <person name="Plett J.M."/>
            <person name="Magnuson J."/>
            <person name="Spatafora J.W."/>
            <person name="Nagy L.G."/>
            <person name="Henrissat B."/>
            <person name="Grigoriev I.V."/>
            <person name="Yang Z.L."/>
            <person name="Xu J."/>
            <person name="Martin F.M."/>
        </authorList>
    </citation>
    <scope>NUCLEOTIDE SEQUENCE</scope>
    <source>
        <strain evidence="1">KUC20120723A-06</strain>
    </source>
</reference>
<protein>
    <submittedName>
        <fullName evidence="1">Uncharacterized protein</fullName>
    </submittedName>
</protein>
<keyword evidence="2" id="KW-1185">Reference proteome</keyword>
<sequence length="327" mass="35975">MAGMFASATVFLILTMQVWMYFRRGAPQDALWIKATVAFLWIIQVVQIAMSIHMATLSMPEYDEDVQAAIKISVDWAIYVGTTSLTAFLVHVLFIRRLYILEKCLGVRWHATVFVGLVTLTAQAFAMLSVVQILTLDQSDPSRFIMLMEWTTPLWLGLVALGDILIATSLCVLLYRSRTGSPRTDRLLKRLIIFCVQTGLITSFATVVTIGIWIAAGFDIQHLLMSFPMGGIYATCLNANFLARSSYLNVNTPVEDSTTGGDGGAGTETVGSVVFTPRQSAPSNSFNDTHSSIETAHSDGPINFQEKDLGRGFVADCPHPKEFSTQV</sequence>
<organism evidence="1 2">
    <name type="scientific">Leucogyrophana mollusca</name>
    <dbReference type="NCBI Taxonomy" id="85980"/>
    <lineage>
        <taxon>Eukaryota</taxon>
        <taxon>Fungi</taxon>
        <taxon>Dikarya</taxon>
        <taxon>Basidiomycota</taxon>
        <taxon>Agaricomycotina</taxon>
        <taxon>Agaricomycetes</taxon>
        <taxon>Agaricomycetidae</taxon>
        <taxon>Boletales</taxon>
        <taxon>Boletales incertae sedis</taxon>
        <taxon>Leucogyrophana</taxon>
    </lineage>
</organism>